<dbReference type="EMBL" id="BA000040">
    <property type="protein sequence ID" value="BAC49682.1"/>
    <property type="molecule type" value="Genomic_DNA"/>
</dbReference>
<dbReference type="HOGENOM" id="CLU_2033619_0_0_5"/>
<feature type="signal peptide" evidence="2">
    <location>
        <begin position="1"/>
        <end position="39"/>
    </location>
</feature>
<reference evidence="4" key="1">
    <citation type="journal article" date="2002" name="DNA Res.">
        <title>Complete genomic sequence of nitrogen-fixing symbiotic bacterium Bradyrhizobium japonicum USDA110.</title>
        <authorList>
            <person name="Kaneko T."/>
            <person name="Nakamura Y."/>
            <person name="Sato S."/>
            <person name="Minamisawa K."/>
            <person name="Uchiumi T."/>
            <person name="Sasamoto S."/>
            <person name="Watanabe A."/>
            <person name="Idesawa K."/>
            <person name="Iriguchi M."/>
            <person name="Kawashima K."/>
            <person name="Kohara M."/>
            <person name="Matsumoto M."/>
            <person name="Shimpo S."/>
            <person name="Tsuruoka H."/>
            <person name="Wada T."/>
            <person name="Yamada M."/>
            <person name="Tabata S."/>
        </authorList>
    </citation>
    <scope>NUCLEOTIDE SEQUENCE [LARGE SCALE GENOMIC DNA]</scope>
    <source>
        <strain evidence="4">JCM 10833 / BCRC 13528 / IAM 13628 / NBRC 14792 / USDA 110</strain>
    </source>
</reference>
<dbReference type="Proteomes" id="UP000002526">
    <property type="component" value="Chromosome"/>
</dbReference>
<dbReference type="InParanoid" id="Q89LX6"/>
<dbReference type="InterPro" id="IPR021937">
    <property type="entry name" value="DUF3551"/>
</dbReference>
<dbReference type="AlphaFoldDB" id="Q89LX6"/>
<organism evidence="3 4">
    <name type="scientific">Bradyrhizobium diazoefficiens (strain JCM 10833 / BCRC 13528 / IAM 13628 / NBRC 14792 / USDA 110)</name>
    <dbReference type="NCBI Taxonomy" id="224911"/>
    <lineage>
        <taxon>Bacteria</taxon>
        <taxon>Pseudomonadati</taxon>
        <taxon>Pseudomonadota</taxon>
        <taxon>Alphaproteobacteria</taxon>
        <taxon>Hyphomicrobiales</taxon>
        <taxon>Nitrobacteraceae</taxon>
        <taxon>Bradyrhizobium</taxon>
    </lineage>
</organism>
<protein>
    <submittedName>
        <fullName evidence="3">Blr4417 protein</fullName>
    </submittedName>
</protein>
<keyword evidence="2" id="KW-0732">Signal</keyword>
<dbReference type="PATRIC" id="fig|224911.5.peg.4465"/>
<feature type="chain" id="PRO_5004302403" evidence="2">
    <location>
        <begin position="40"/>
        <end position="105"/>
    </location>
</feature>
<name>Q89LX6_BRADU</name>
<dbReference type="KEGG" id="bja:blr4417"/>
<feature type="compositionally biased region" description="Polar residues" evidence="1">
    <location>
        <begin position="80"/>
        <end position="105"/>
    </location>
</feature>
<evidence type="ECO:0000313" key="3">
    <source>
        <dbReference type="EMBL" id="BAC49682.1"/>
    </source>
</evidence>
<gene>
    <name evidence="3" type="ordered locus">blr4417</name>
</gene>
<feature type="region of interest" description="Disordered" evidence="1">
    <location>
        <begin position="72"/>
        <end position="105"/>
    </location>
</feature>
<keyword evidence="4" id="KW-1185">Reference proteome</keyword>
<dbReference type="EnsemblBacteria" id="BAC49682">
    <property type="protein sequence ID" value="BAC49682"/>
    <property type="gene ID" value="BAC49682"/>
</dbReference>
<evidence type="ECO:0000256" key="1">
    <source>
        <dbReference type="SAM" id="MobiDB-lite"/>
    </source>
</evidence>
<evidence type="ECO:0000256" key="2">
    <source>
        <dbReference type="SAM" id="SignalP"/>
    </source>
</evidence>
<dbReference type="eggNOG" id="ENOG5032QCG">
    <property type="taxonomic scope" value="Bacteria"/>
</dbReference>
<sequence>MGPLAGKDIMTSTSKTIAASAAALCASAFFVLSAPAAKAEDYCITNGAQAAHGCGYPTMEACRQAAGGIGGSCSQAGGAKTTNDALAFQPKQTQSRTKPRSGAQN</sequence>
<dbReference type="Pfam" id="PF12071">
    <property type="entry name" value="DUF3551"/>
    <property type="match status" value="1"/>
</dbReference>
<proteinExistence type="predicted"/>
<accession>Q89LX6</accession>
<evidence type="ECO:0000313" key="4">
    <source>
        <dbReference type="Proteomes" id="UP000002526"/>
    </source>
</evidence>